<feature type="compositionally biased region" description="Pro residues" evidence="1">
    <location>
        <begin position="469"/>
        <end position="481"/>
    </location>
</feature>
<dbReference type="Proteomes" id="UP000006757">
    <property type="component" value="Unassembled WGS sequence"/>
</dbReference>
<dbReference type="OrthoDB" id="2142040at2759"/>
<dbReference type="AlphaFoldDB" id="K1V943"/>
<feature type="region of interest" description="Disordered" evidence="1">
    <location>
        <begin position="158"/>
        <end position="779"/>
    </location>
</feature>
<dbReference type="OMA" id="IDAREWH"/>
<feature type="compositionally biased region" description="Basic and acidic residues" evidence="1">
    <location>
        <begin position="617"/>
        <end position="631"/>
    </location>
</feature>
<feature type="compositionally biased region" description="Low complexity" evidence="1">
    <location>
        <begin position="522"/>
        <end position="531"/>
    </location>
</feature>
<feature type="compositionally biased region" description="Polar residues" evidence="1">
    <location>
        <begin position="13"/>
        <end position="27"/>
    </location>
</feature>
<evidence type="ECO:0000313" key="2">
    <source>
        <dbReference type="EMBL" id="EKD00525.1"/>
    </source>
</evidence>
<feature type="compositionally biased region" description="Gly residues" evidence="1">
    <location>
        <begin position="194"/>
        <end position="203"/>
    </location>
</feature>
<reference evidence="2 3" key="1">
    <citation type="journal article" date="2012" name="Eukaryot. Cell">
        <title>Genome sequence of the Trichosporon asahii environmental strain CBS 8904.</title>
        <authorList>
            <person name="Yang R.Y."/>
            <person name="Li H.T."/>
            <person name="Zhu H."/>
            <person name="Zhou G.P."/>
            <person name="Wang M."/>
            <person name="Wang L."/>
        </authorList>
    </citation>
    <scope>NUCLEOTIDE SEQUENCE [LARGE SCALE GENOMIC DNA]</scope>
    <source>
        <strain evidence="2 3">CBS 8904</strain>
    </source>
</reference>
<keyword evidence="3" id="KW-1185">Reference proteome</keyword>
<dbReference type="STRING" id="1220162.K1V943"/>
<comment type="caution">
    <text evidence="2">The sequence shown here is derived from an EMBL/GenBank/DDBJ whole genome shotgun (WGS) entry which is preliminary data.</text>
</comment>
<protein>
    <recommendedName>
        <fullName evidence="4">VWFA domain-containing protein</fullName>
    </recommendedName>
</protein>
<dbReference type="HOGENOM" id="CLU_297399_0_0_1"/>
<evidence type="ECO:0000256" key="1">
    <source>
        <dbReference type="SAM" id="MobiDB-lite"/>
    </source>
</evidence>
<sequence length="1013" mass="107731">MTSCSLTFSVSSHISHSNPTSFQQQQLAHPPPLTAPRPQSGSRHRPRRRSRQRMQDLAFLGPMERSQPGPSKYNGGHLPPVPYIHRAEEVLVGLATARAQSDKAYAFAIVDGYIRSKKARGQVPSYIASKIELLEARIPMNFASVFIDAREWHRLPPSRIIRRRRTPSDAGPSRTSNVGQGTRPQRPVSAIAGTAGGPGGPSMPGGMPSVTQMAAMDRRPPVNRQPVRQQTQEDEAPPPPYSAEDPEPEATRALQESLAAAAEQQGSDFTPEPSHRRANSTSASMVTAQTSLSTSSRRTSGDRPRPSEFPGSPAARAGNATSNGPSAVSSPSIAPSNPTPAADAPPVDTSNMNEEERRAVEESQLEEAMRASRQAEKERLEYEAAVQASLAQAEEDALRRALAYPGESPAESSTRDRKERSRSTSEERDREPRSGRSSKRSSLHAPSVSSVSSGATVRRTGSFNTNKPLPNPNPSALPPVQEPANESLMDMLASIDFNAPEIKPIQPTLAPQGTGGTGGSRGSFSGASEASIEATVASPQSSSNGSWVSGGTATATNSAAPSLGTTPTQPTYIHHAEPRLKSKNPFLAPEEQDPPAVTVAGPPRPTRSPPPPPPRSDTNETARPESYDHHNHSQYLDPSSAEYDHSGGSSPQYSPNWRGDAHGLTINTSPRSGTAPSLSSAGATVAGLTPSTGSHSPSGFPFPVAVPSGLPPSPRPTSEISPARNLPPIPQSRSAENLPQGPPPPVPPRSNLSHTPSASYSSQHSQPLPQPPTQNNHSAAAAAGALELLRAYDTVFLVDDSGALRDENWEAAAHLLCNLVEMAPEGLDVYFLNSKRIGKALKERIDVEELFAGLVPREGKQMGVRLEGVLTEYIDRLEREGGMRKLNLILVTDGGFAKPVLSRAKHARGIADLRHELLSSAGPEDAEAVLVSAGKRLDRAGFPGDQVGVQFVQLGDDNDARKALQELDSLASVHSVRDMVDTVRYRPDSSAIGPELAAKVLLGGIHRGVDAMA</sequence>
<dbReference type="PANTHER" id="PTHR34706">
    <property type="entry name" value="SLR1338 PROTEIN"/>
    <property type="match status" value="1"/>
</dbReference>
<feature type="compositionally biased region" description="Pro residues" evidence="1">
    <location>
        <begin position="602"/>
        <end position="615"/>
    </location>
</feature>
<accession>K1V943</accession>
<feature type="compositionally biased region" description="Low complexity" evidence="1">
    <location>
        <begin position="325"/>
        <end position="349"/>
    </location>
</feature>
<dbReference type="EMBL" id="AMBO01000340">
    <property type="protein sequence ID" value="EKD00525.1"/>
    <property type="molecule type" value="Genomic_DNA"/>
</dbReference>
<feature type="compositionally biased region" description="Polar residues" evidence="1">
    <location>
        <begin position="665"/>
        <end position="682"/>
    </location>
</feature>
<feature type="compositionally biased region" description="Basic and acidic residues" evidence="1">
    <location>
        <begin position="413"/>
        <end position="434"/>
    </location>
</feature>
<dbReference type="InParanoid" id="K1V943"/>
<feature type="compositionally biased region" description="Polar residues" evidence="1">
    <location>
        <begin position="173"/>
        <end position="183"/>
    </location>
</feature>
<dbReference type="PANTHER" id="PTHR34706:SF1">
    <property type="entry name" value="VWFA DOMAIN-CONTAINING PROTEIN"/>
    <property type="match status" value="1"/>
</dbReference>
<feature type="compositionally biased region" description="Low complexity" evidence="1">
    <location>
        <begin position="287"/>
        <end position="298"/>
    </location>
</feature>
<evidence type="ECO:0000313" key="3">
    <source>
        <dbReference type="Proteomes" id="UP000006757"/>
    </source>
</evidence>
<feature type="compositionally biased region" description="Low complexity" evidence="1">
    <location>
        <begin position="253"/>
        <end position="265"/>
    </location>
</feature>
<feature type="compositionally biased region" description="Basic and acidic residues" evidence="1">
    <location>
        <begin position="354"/>
        <end position="382"/>
    </location>
</feature>
<proteinExistence type="predicted"/>
<feature type="compositionally biased region" description="Polar residues" evidence="1">
    <location>
        <begin position="537"/>
        <end position="547"/>
    </location>
</feature>
<name>K1V943_TRIAC</name>
<evidence type="ECO:0008006" key="4">
    <source>
        <dbReference type="Google" id="ProtNLM"/>
    </source>
</evidence>
<feature type="region of interest" description="Disordered" evidence="1">
    <location>
        <begin position="13"/>
        <end position="52"/>
    </location>
</feature>
<organism evidence="2 3">
    <name type="scientific">Trichosporon asahii var. asahii (strain CBS 8904)</name>
    <name type="common">Yeast</name>
    <dbReference type="NCBI Taxonomy" id="1220162"/>
    <lineage>
        <taxon>Eukaryota</taxon>
        <taxon>Fungi</taxon>
        <taxon>Dikarya</taxon>
        <taxon>Basidiomycota</taxon>
        <taxon>Agaricomycotina</taxon>
        <taxon>Tremellomycetes</taxon>
        <taxon>Trichosporonales</taxon>
        <taxon>Trichosporonaceae</taxon>
        <taxon>Trichosporon</taxon>
    </lineage>
</organism>
<dbReference type="eggNOG" id="ENOG502S247">
    <property type="taxonomic scope" value="Eukaryota"/>
</dbReference>
<gene>
    <name evidence="2" type="ORF">A1Q2_05190</name>
</gene>
<feature type="compositionally biased region" description="Low complexity" evidence="1">
    <location>
        <begin position="549"/>
        <end position="560"/>
    </location>
</feature>
<feature type="compositionally biased region" description="Basic residues" evidence="1">
    <location>
        <begin position="42"/>
        <end position="52"/>
    </location>
</feature>